<accession>A0A841KVS2</accession>
<dbReference type="Gene3D" id="1.10.287.950">
    <property type="entry name" value="Methyl-accepting chemotaxis protein"/>
    <property type="match status" value="1"/>
</dbReference>
<keyword evidence="4" id="KW-1185">Reference proteome</keyword>
<organism evidence="3 4">
    <name type="scientific">Anaerosolibacter carboniphilus</name>
    <dbReference type="NCBI Taxonomy" id="1417629"/>
    <lineage>
        <taxon>Bacteria</taxon>
        <taxon>Bacillati</taxon>
        <taxon>Bacillota</taxon>
        <taxon>Clostridia</taxon>
        <taxon>Peptostreptococcales</taxon>
        <taxon>Thermotaleaceae</taxon>
        <taxon>Anaerosolibacter</taxon>
    </lineage>
</organism>
<keyword evidence="1" id="KW-0812">Transmembrane</keyword>
<dbReference type="Proteomes" id="UP000579281">
    <property type="component" value="Unassembled WGS sequence"/>
</dbReference>
<dbReference type="Pfam" id="PF00015">
    <property type="entry name" value="MCPsignal"/>
    <property type="match status" value="1"/>
</dbReference>
<proteinExistence type="predicted"/>
<comment type="caution">
    <text evidence="3">The sequence shown here is derived from an EMBL/GenBank/DDBJ whole genome shotgun (WGS) entry which is preliminary data.</text>
</comment>
<evidence type="ECO:0000313" key="3">
    <source>
        <dbReference type="EMBL" id="MBB6217776.1"/>
    </source>
</evidence>
<dbReference type="InterPro" id="IPR004089">
    <property type="entry name" value="MCPsignal_dom"/>
</dbReference>
<evidence type="ECO:0000256" key="1">
    <source>
        <dbReference type="SAM" id="Phobius"/>
    </source>
</evidence>
<dbReference type="GO" id="GO:0007165">
    <property type="term" value="P:signal transduction"/>
    <property type="evidence" value="ECO:0007669"/>
    <property type="project" value="InterPro"/>
</dbReference>
<name>A0A841KVS2_9FIRM</name>
<dbReference type="SUPFAM" id="SSF58104">
    <property type="entry name" value="Methyl-accepting chemotaxis protein (MCP) signaling domain"/>
    <property type="match status" value="1"/>
</dbReference>
<keyword evidence="1" id="KW-0472">Membrane</keyword>
<feature type="domain" description="Methyl-accepting transducer" evidence="2">
    <location>
        <begin position="68"/>
        <end position="152"/>
    </location>
</feature>
<feature type="transmembrane region" description="Helical" evidence="1">
    <location>
        <begin position="155"/>
        <end position="174"/>
    </location>
</feature>
<sequence>MEPYTAYSSTKAIMADQKEIDKLIDSGGAENDVKIQEMMDQLAKAILVGIILSRAISKSIEKISDMLRDFAVVAEEVRKLAEQSSNTVGEVKPIIVNVQKSVKELSGNIEDIMEFMNSKVNADYKFFVKTGEQYMKDTKLVSGIVHEFADNAKKILIAIIREINSLIINVYLVIEQNRLLPHCIKLILICNSFVTTYYLTIYMINNMKLIFKKKH</sequence>
<gene>
    <name evidence="3" type="ORF">HNQ80_003899</name>
</gene>
<keyword evidence="1" id="KW-1133">Transmembrane helix</keyword>
<dbReference type="RefSeq" id="WP_207727103.1">
    <property type="nucleotide sequence ID" value="NZ_JACHEN010000028.1"/>
</dbReference>
<protein>
    <recommendedName>
        <fullName evidence="2">Methyl-accepting transducer domain-containing protein</fullName>
    </recommendedName>
</protein>
<evidence type="ECO:0000259" key="2">
    <source>
        <dbReference type="Pfam" id="PF00015"/>
    </source>
</evidence>
<dbReference type="EMBL" id="JACHEN010000028">
    <property type="protein sequence ID" value="MBB6217776.1"/>
    <property type="molecule type" value="Genomic_DNA"/>
</dbReference>
<dbReference type="GO" id="GO:0016020">
    <property type="term" value="C:membrane"/>
    <property type="evidence" value="ECO:0007669"/>
    <property type="project" value="InterPro"/>
</dbReference>
<feature type="transmembrane region" description="Helical" evidence="1">
    <location>
        <begin position="186"/>
        <end position="204"/>
    </location>
</feature>
<evidence type="ECO:0000313" key="4">
    <source>
        <dbReference type="Proteomes" id="UP000579281"/>
    </source>
</evidence>
<dbReference type="AlphaFoldDB" id="A0A841KVS2"/>
<reference evidence="3 4" key="1">
    <citation type="submission" date="2020-08" db="EMBL/GenBank/DDBJ databases">
        <title>Genomic Encyclopedia of Type Strains, Phase IV (KMG-IV): sequencing the most valuable type-strain genomes for metagenomic binning, comparative biology and taxonomic classification.</title>
        <authorList>
            <person name="Goeker M."/>
        </authorList>
    </citation>
    <scope>NUCLEOTIDE SEQUENCE [LARGE SCALE GENOMIC DNA]</scope>
    <source>
        <strain evidence="3 4">DSM 103526</strain>
    </source>
</reference>